<feature type="transmembrane region" description="Helical" evidence="6">
    <location>
        <begin position="132"/>
        <end position="157"/>
    </location>
</feature>
<comment type="function">
    <text evidence="1">Multidrug efflux pump.</text>
</comment>
<evidence type="ECO:0000256" key="6">
    <source>
        <dbReference type="SAM" id="Phobius"/>
    </source>
</evidence>
<dbReference type="GeneID" id="92726330"/>
<evidence type="ECO:0000256" key="4">
    <source>
        <dbReference type="ARBA" id="ARBA00022448"/>
    </source>
</evidence>
<keyword evidence="6" id="KW-1133">Transmembrane helix</keyword>
<dbReference type="PANTHER" id="PTHR43298">
    <property type="entry name" value="MULTIDRUG RESISTANCE PROTEIN NORM-RELATED"/>
    <property type="match status" value="1"/>
</dbReference>
<comment type="caution">
    <text evidence="7">The sequence shown here is derived from an EMBL/GenBank/DDBJ whole genome shotgun (WGS) entry which is preliminary data.</text>
</comment>
<evidence type="ECO:0000313" key="8">
    <source>
        <dbReference type="Proteomes" id="UP001200604"/>
    </source>
</evidence>
<accession>A0ABS9HJN0</accession>
<comment type="similarity">
    <text evidence="2">Belongs to the multi antimicrobial extrusion (MATE) (TC 2.A.66.1) family.</text>
</comment>
<dbReference type="PANTHER" id="PTHR43298:SF2">
    <property type="entry name" value="FMN_FAD EXPORTER YEEO-RELATED"/>
    <property type="match status" value="1"/>
</dbReference>
<keyword evidence="6" id="KW-0812">Transmembrane</keyword>
<keyword evidence="8" id="KW-1185">Reference proteome</keyword>
<evidence type="ECO:0000256" key="3">
    <source>
        <dbReference type="ARBA" id="ARBA00020268"/>
    </source>
</evidence>
<feature type="transmembrane region" description="Helical" evidence="6">
    <location>
        <begin position="388"/>
        <end position="405"/>
    </location>
</feature>
<evidence type="ECO:0000256" key="2">
    <source>
        <dbReference type="ARBA" id="ARBA00010199"/>
    </source>
</evidence>
<dbReference type="InterPro" id="IPR002528">
    <property type="entry name" value="MATE_fam"/>
</dbReference>
<organism evidence="7 8">
    <name type="scientific">Corynebacterium parakroppenstedtii</name>
    <dbReference type="NCBI Taxonomy" id="2828363"/>
    <lineage>
        <taxon>Bacteria</taxon>
        <taxon>Bacillati</taxon>
        <taxon>Actinomycetota</taxon>
        <taxon>Actinomycetes</taxon>
        <taxon>Mycobacteriales</taxon>
        <taxon>Corynebacteriaceae</taxon>
        <taxon>Corynebacterium</taxon>
    </lineage>
</organism>
<dbReference type="InterPro" id="IPR050222">
    <property type="entry name" value="MATE_MdtK"/>
</dbReference>
<reference evidence="7 8" key="1">
    <citation type="submission" date="2022-01" db="EMBL/GenBank/DDBJ databases">
        <title>Identification and Characterization of Corynebacterium sp.</title>
        <authorList>
            <person name="Luo Q."/>
            <person name="Qu P."/>
            <person name="Chen Q."/>
        </authorList>
    </citation>
    <scope>NUCLEOTIDE SEQUENCE [LARGE SCALE GENOMIC DNA]</scope>
    <source>
        <strain evidence="7 8">MC-12</strain>
    </source>
</reference>
<feature type="transmembrane region" description="Helical" evidence="6">
    <location>
        <begin position="55"/>
        <end position="76"/>
    </location>
</feature>
<proteinExistence type="inferred from homology"/>
<evidence type="ECO:0000313" key="7">
    <source>
        <dbReference type="EMBL" id="MCF6773035.1"/>
    </source>
</evidence>
<keyword evidence="6" id="KW-0472">Membrane</keyword>
<dbReference type="Proteomes" id="UP001200604">
    <property type="component" value="Unassembled WGS sequence"/>
</dbReference>
<feature type="transmembrane region" description="Helical" evidence="6">
    <location>
        <begin position="163"/>
        <end position="184"/>
    </location>
</feature>
<keyword evidence="4" id="KW-0813">Transport</keyword>
<evidence type="ECO:0000256" key="1">
    <source>
        <dbReference type="ARBA" id="ARBA00003408"/>
    </source>
</evidence>
<sequence length="490" mass="52497">MGSKDRVETSYDRKKSSGEKELLDVQIPSYLEISRLSLPIAGVQLATVALTSTDVAMLGTLSVVAIGAGGLAMQFYNQIRTMCVGMVTASGNKVAEAVAKLENAEARGAIDDSRRDVLKAGISKQVRVSFEVATVISALGAIIVALLGVSLFVLPVHGDTARIAFGMTVALAPGLVPMLWLNVLRQYAVGMRKPGSLLVVTLWSIAVNAAVNWLMVTVAPTTAWAVAGIGLSTTVVQVFTLVAFSLKIRKDPDLGDYVEFRPQTGDMTAARELLRIGWPVSLTYGSEAALTTIAGIAMSMVSPTMLAAHTVVNQIAYIVYQVCIGFSHGSSILVSRGLQANHPRVVITETVRRVAILVGIYLGFIGLVWATCGRWVVRIFAWKATDEVMTVAIILMFFAILQQFAKGSQNVAVGLLRGLRDTSSGLKATLIGYWCVGIPALFILGLGLRWEAYGVWLGLILGFGTTTLLLMRVLRRRVRVLPATQNSSLG</sequence>
<feature type="transmembrane region" description="Helical" evidence="6">
    <location>
        <begin position="426"/>
        <end position="447"/>
    </location>
</feature>
<protein>
    <recommendedName>
        <fullName evidence="3">Probable multidrug resistance protein NorM</fullName>
    </recommendedName>
    <alternativeName>
        <fullName evidence="5">Multidrug-efflux transporter</fullName>
    </alternativeName>
</protein>
<feature type="transmembrane region" description="Helical" evidence="6">
    <location>
        <begin position="196"/>
        <end position="216"/>
    </location>
</feature>
<evidence type="ECO:0000256" key="5">
    <source>
        <dbReference type="ARBA" id="ARBA00031636"/>
    </source>
</evidence>
<feature type="transmembrane region" description="Helical" evidence="6">
    <location>
        <begin position="453"/>
        <end position="471"/>
    </location>
</feature>
<feature type="transmembrane region" description="Helical" evidence="6">
    <location>
        <begin position="354"/>
        <end position="376"/>
    </location>
</feature>
<feature type="transmembrane region" description="Helical" evidence="6">
    <location>
        <begin position="222"/>
        <end position="244"/>
    </location>
</feature>
<gene>
    <name evidence="7" type="ORF">L3H44_01185</name>
</gene>
<name>A0ABS9HJN0_9CORY</name>
<feature type="transmembrane region" description="Helical" evidence="6">
    <location>
        <begin position="315"/>
        <end position="334"/>
    </location>
</feature>
<dbReference type="EMBL" id="JAKJKU010000001">
    <property type="protein sequence ID" value="MCF6773035.1"/>
    <property type="molecule type" value="Genomic_DNA"/>
</dbReference>
<dbReference type="Pfam" id="PF01554">
    <property type="entry name" value="MatE"/>
    <property type="match status" value="1"/>
</dbReference>
<dbReference type="RefSeq" id="WP_231725325.1">
    <property type="nucleotide sequence ID" value="NZ_JAFFSY010000001.1"/>
</dbReference>